<keyword evidence="4" id="KW-0010">Activator</keyword>
<proteinExistence type="inferred from homology"/>
<feature type="compositionally biased region" description="Basic and acidic residues" evidence="7">
    <location>
        <begin position="521"/>
        <end position="550"/>
    </location>
</feature>
<feature type="domain" description="BHLH" evidence="8">
    <location>
        <begin position="455"/>
        <end position="504"/>
    </location>
</feature>
<dbReference type="AlphaFoldDB" id="A0A7I8K1W9"/>
<dbReference type="SMART" id="SM00353">
    <property type="entry name" value="HLH"/>
    <property type="match status" value="1"/>
</dbReference>
<dbReference type="Pfam" id="PF00010">
    <property type="entry name" value="HLH"/>
    <property type="match status" value="1"/>
</dbReference>
<dbReference type="Pfam" id="PF14215">
    <property type="entry name" value="bHLH-MYC_N"/>
    <property type="match status" value="1"/>
</dbReference>
<keyword evidence="10" id="KW-1185">Reference proteome</keyword>
<dbReference type="PROSITE" id="PS50888">
    <property type="entry name" value="BHLH"/>
    <property type="match status" value="1"/>
</dbReference>
<evidence type="ECO:0000256" key="1">
    <source>
        <dbReference type="ARBA" id="ARBA00004123"/>
    </source>
</evidence>
<reference evidence="9" key="1">
    <citation type="submission" date="2020-02" db="EMBL/GenBank/DDBJ databases">
        <authorList>
            <person name="Scholz U."/>
            <person name="Mascher M."/>
            <person name="Fiebig A."/>
        </authorList>
    </citation>
    <scope>NUCLEOTIDE SEQUENCE</scope>
</reference>
<dbReference type="PANTHER" id="PTHR46266">
    <property type="entry name" value="TRANSCRIPTION FACTOR TT8"/>
    <property type="match status" value="1"/>
</dbReference>
<evidence type="ECO:0000256" key="2">
    <source>
        <dbReference type="ARBA" id="ARBA00005510"/>
    </source>
</evidence>
<dbReference type="GO" id="GO:0046983">
    <property type="term" value="F:protein dimerization activity"/>
    <property type="evidence" value="ECO:0007669"/>
    <property type="project" value="InterPro"/>
</dbReference>
<dbReference type="Proteomes" id="UP000663760">
    <property type="component" value="Chromosome 2"/>
</dbReference>
<sequence length="658" mass="72967">MATEHWEEDMKVTAKDLRNGLAAAVQGIQWNYAIFWSASASQPGLLEWGDAYYNGDIKTRKMTQSLELEDDRMGLKRSEQLRQLYISLSAGDSDQQARRPSALLSPEDLSDSEWFYLLCMSFTFHSGHGLVGRTLATGSHIWLTDAHSAESKIFTRSLLAKSASIHTVFCFPFLNGVLELGTAESVMEDPDLIRQVTTHFWDCQKAASAEETPSGDPISGEGVDRVVHDCDLDMLDPLPAGEMLQLAGPRSQSENGFQPLSSIKVFELNGDGDDGLQADSSEELETFSPDHCVDIHTDESAMMDGPEGMSQTHSWQFLDDEPANDCKCPSSSDLQPVPCPKQETRDYVNDPKACRKLDFSFDAGADSLHYKRTLSAIFGSSARPRAKLFFPNGSCSSSFVAWRKGTNIVLGTRTGAHKQKLLKKILFNRLEMRGGRSSPPQKDGRKGAMEKPEGDEFCSSPLSSERRQEKMNKNFLILKSLLPSINKIDKTSILGDTIEYLKELEKRVEFLESHMDPKDLEVKELSKHPDITERTSDNYGRDGVDSDGKKSSVCKRKASDSDEQGFESHWVLSKNGDADVNVTVVGKEVMIQVTCPWRDCLLLEVVDAVSGLHLDAHSVQSSTVDGNLRMTIKSKFRGIMVASPGMIKGMIHRVVSKC</sequence>
<comment type="subcellular location">
    <subcellularLocation>
        <location evidence="1">Nucleus</location>
    </subcellularLocation>
</comment>
<evidence type="ECO:0000256" key="7">
    <source>
        <dbReference type="SAM" id="MobiDB-lite"/>
    </source>
</evidence>
<keyword evidence="5" id="KW-0804">Transcription</keyword>
<evidence type="ECO:0000313" key="10">
    <source>
        <dbReference type="Proteomes" id="UP000663760"/>
    </source>
</evidence>
<name>A0A7I8K1W9_SPIIN</name>
<protein>
    <recommendedName>
        <fullName evidence="8">BHLH domain-containing protein</fullName>
    </recommendedName>
</protein>
<dbReference type="GO" id="GO:0005634">
    <property type="term" value="C:nucleus"/>
    <property type="evidence" value="ECO:0007669"/>
    <property type="project" value="UniProtKB-SubCell"/>
</dbReference>
<evidence type="ECO:0000256" key="6">
    <source>
        <dbReference type="ARBA" id="ARBA00023242"/>
    </source>
</evidence>
<feature type="region of interest" description="Disordered" evidence="7">
    <location>
        <begin position="432"/>
        <end position="466"/>
    </location>
</feature>
<dbReference type="InterPro" id="IPR025610">
    <property type="entry name" value="MYC/MYB_N"/>
</dbReference>
<keyword evidence="6" id="KW-0539">Nucleus</keyword>
<evidence type="ECO:0000259" key="8">
    <source>
        <dbReference type="PROSITE" id="PS50888"/>
    </source>
</evidence>
<keyword evidence="3" id="KW-0805">Transcription regulation</keyword>
<feature type="compositionally biased region" description="Basic and acidic residues" evidence="7">
    <location>
        <begin position="442"/>
        <end position="454"/>
    </location>
</feature>
<dbReference type="PANTHER" id="PTHR46266:SF3">
    <property type="entry name" value="TRANSCRIPTION FACTOR EGL1"/>
    <property type="match status" value="1"/>
</dbReference>
<evidence type="ECO:0000256" key="5">
    <source>
        <dbReference type="ARBA" id="ARBA00023163"/>
    </source>
</evidence>
<evidence type="ECO:0000256" key="4">
    <source>
        <dbReference type="ARBA" id="ARBA00023159"/>
    </source>
</evidence>
<accession>A0A7I8K1W9</accession>
<dbReference type="EMBL" id="LR746265">
    <property type="protein sequence ID" value="CAA7390901.1"/>
    <property type="molecule type" value="Genomic_DNA"/>
</dbReference>
<gene>
    <name evidence="9" type="ORF">SI8410_02002313</name>
</gene>
<dbReference type="OrthoDB" id="690068at2759"/>
<evidence type="ECO:0000256" key="3">
    <source>
        <dbReference type="ARBA" id="ARBA00023015"/>
    </source>
</evidence>
<dbReference type="InterPro" id="IPR011598">
    <property type="entry name" value="bHLH_dom"/>
</dbReference>
<dbReference type="InterPro" id="IPR054502">
    <property type="entry name" value="bHLH-TF_ACT-like_plant"/>
</dbReference>
<dbReference type="InterPro" id="IPR036638">
    <property type="entry name" value="HLH_DNA-bd_sf"/>
</dbReference>
<dbReference type="SUPFAM" id="SSF47459">
    <property type="entry name" value="HLH, helix-loop-helix DNA-binding domain"/>
    <property type="match status" value="1"/>
</dbReference>
<organism evidence="9 10">
    <name type="scientific">Spirodela intermedia</name>
    <name type="common">Intermediate duckweed</name>
    <dbReference type="NCBI Taxonomy" id="51605"/>
    <lineage>
        <taxon>Eukaryota</taxon>
        <taxon>Viridiplantae</taxon>
        <taxon>Streptophyta</taxon>
        <taxon>Embryophyta</taxon>
        <taxon>Tracheophyta</taxon>
        <taxon>Spermatophyta</taxon>
        <taxon>Magnoliopsida</taxon>
        <taxon>Liliopsida</taxon>
        <taxon>Araceae</taxon>
        <taxon>Lemnoideae</taxon>
        <taxon>Spirodela</taxon>
    </lineage>
</organism>
<dbReference type="Pfam" id="PF22754">
    <property type="entry name" value="bHLH-TF_ACT-like_plant"/>
    <property type="match status" value="1"/>
</dbReference>
<dbReference type="Gene3D" id="4.10.280.10">
    <property type="entry name" value="Helix-loop-helix DNA-binding domain"/>
    <property type="match status" value="1"/>
</dbReference>
<comment type="similarity">
    <text evidence="2">Belongs to the bHLH protein family.</text>
</comment>
<evidence type="ECO:0000313" key="9">
    <source>
        <dbReference type="EMBL" id="CAA7390901.1"/>
    </source>
</evidence>
<feature type="region of interest" description="Disordered" evidence="7">
    <location>
        <begin position="521"/>
        <end position="560"/>
    </location>
</feature>